<dbReference type="Proteomes" id="UP001151760">
    <property type="component" value="Unassembled WGS sequence"/>
</dbReference>
<name>A0ABQ4XH26_9ASTR</name>
<evidence type="ECO:0000313" key="3">
    <source>
        <dbReference type="Proteomes" id="UP001151760"/>
    </source>
</evidence>
<dbReference type="CDD" id="cd00303">
    <property type="entry name" value="retropepsin_like"/>
    <property type="match status" value="1"/>
</dbReference>
<keyword evidence="2" id="KW-0548">Nucleotidyltransferase</keyword>
<dbReference type="Pfam" id="PF08284">
    <property type="entry name" value="RVP_2"/>
    <property type="match status" value="1"/>
</dbReference>
<feature type="compositionally biased region" description="Polar residues" evidence="1">
    <location>
        <begin position="615"/>
        <end position="625"/>
    </location>
</feature>
<feature type="region of interest" description="Disordered" evidence="1">
    <location>
        <begin position="602"/>
        <end position="625"/>
    </location>
</feature>
<dbReference type="GO" id="GO:0003964">
    <property type="term" value="F:RNA-directed DNA polymerase activity"/>
    <property type="evidence" value="ECO:0007669"/>
    <property type="project" value="UniProtKB-KW"/>
</dbReference>
<protein>
    <submittedName>
        <fullName evidence="2">RNA-directed DNA polymerase, eukaryota, reverse transcriptase zinc-binding domain protein</fullName>
    </submittedName>
</protein>
<dbReference type="SUPFAM" id="SSF50630">
    <property type="entry name" value="Acid proteases"/>
    <property type="match status" value="1"/>
</dbReference>
<dbReference type="EMBL" id="BQNB010009516">
    <property type="protein sequence ID" value="GJS64599.1"/>
    <property type="molecule type" value="Genomic_DNA"/>
</dbReference>
<evidence type="ECO:0000313" key="2">
    <source>
        <dbReference type="EMBL" id="GJS64599.1"/>
    </source>
</evidence>
<dbReference type="PANTHER" id="PTHR33067:SF35">
    <property type="entry name" value="ASPARTIC PEPTIDASE DDI1-TYPE DOMAIN-CONTAINING PROTEIN"/>
    <property type="match status" value="1"/>
</dbReference>
<organism evidence="2 3">
    <name type="scientific">Tanacetum coccineum</name>
    <dbReference type="NCBI Taxonomy" id="301880"/>
    <lineage>
        <taxon>Eukaryota</taxon>
        <taxon>Viridiplantae</taxon>
        <taxon>Streptophyta</taxon>
        <taxon>Embryophyta</taxon>
        <taxon>Tracheophyta</taxon>
        <taxon>Spermatophyta</taxon>
        <taxon>Magnoliopsida</taxon>
        <taxon>eudicotyledons</taxon>
        <taxon>Gunneridae</taxon>
        <taxon>Pentapetalae</taxon>
        <taxon>asterids</taxon>
        <taxon>campanulids</taxon>
        <taxon>Asterales</taxon>
        <taxon>Asteraceae</taxon>
        <taxon>Asteroideae</taxon>
        <taxon>Anthemideae</taxon>
        <taxon>Anthemidinae</taxon>
        <taxon>Tanacetum</taxon>
    </lineage>
</organism>
<dbReference type="Gene3D" id="2.40.70.10">
    <property type="entry name" value="Acid Proteases"/>
    <property type="match status" value="1"/>
</dbReference>
<keyword evidence="3" id="KW-1185">Reference proteome</keyword>
<reference evidence="2" key="1">
    <citation type="journal article" date="2022" name="Int. J. Mol. Sci.">
        <title>Draft Genome of Tanacetum Coccineum: Genomic Comparison of Closely Related Tanacetum-Family Plants.</title>
        <authorList>
            <person name="Yamashiro T."/>
            <person name="Shiraishi A."/>
            <person name="Nakayama K."/>
            <person name="Satake H."/>
        </authorList>
    </citation>
    <scope>NUCLEOTIDE SEQUENCE</scope>
</reference>
<keyword evidence="2" id="KW-0695">RNA-directed DNA polymerase</keyword>
<accession>A0ABQ4XH26</accession>
<reference evidence="2" key="2">
    <citation type="submission" date="2022-01" db="EMBL/GenBank/DDBJ databases">
        <authorList>
            <person name="Yamashiro T."/>
            <person name="Shiraishi A."/>
            <person name="Satake H."/>
            <person name="Nakayama K."/>
        </authorList>
    </citation>
    <scope>NUCLEOTIDE SEQUENCE</scope>
</reference>
<proteinExistence type="predicted"/>
<evidence type="ECO:0000256" key="1">
    <source>
        <dbReference type="SAM" id="MobiDB-lite"/>
    </source>
</evidence>
<keyword evidence="2" id="KW-0808">Transferase</keyword>
<dbReference type="PANTHER" id="PTHR33067">
    <property type="entry name" value="RNA-DIRECTED DNA POLYMERASE-RELATED"/>
    <property type="match status" value="1"/>
</dbReference>
<gene>
    <name evidence="2" type="ORF">Tco_0679163</name>
</gene>
<comment type="caution">
    <text evidence="2">The sequence shown here is derived from an EMBL/GenBank/DDBJ whole genome shotgun (WGS) entry which is preliminary data.</text>
</comment>
<sequence length="625" mass="71970">MKSFHLSLSKGAKEWWMNEGNGNISTWEELVKKFFKKFYPLSCAINYDKMCDDDEEEIYKVEGLLNDEVSSDEDWEEQEYENPPKYSFPKPYFEMDKNNHNENNSNTYKSSGMDLSGAPQSENINNEQPNEGVCRVDKFKVIKYTIGDNEEFLAICTRESGSWERTVNGVSIDIFNINAIADLGANVNIMSESILKELSLADLKIANIIVETADKTRCVSQGIIENVLVKIDKFSFTSDFVIIDTKGLNNKTIILGRPFLANIRAEINISTREVSLGIKEDRVKIKMNEQECNLTTTVSEHLNEQPTLQDELSHGADSKTYWCEPVRQEHEKGYTLWASCDPYHEICDGGGIPDKKLNHYWKSTNNDDRISLEWEGLSYTNWVRARYGNVNDITKEMIPQIFWDNKLRGQIREKTLTEEHEDHEKCGETKTRAIIGAMINKLPEEWFSGVSRDMDDLEGIIDYLEPTLYDGFINHNDEAYKRRRNKLLEIPYTEPPPIIKEEAEITKYNLGAGEWKEDICIKWSSCNPHFDECDGGDDLRENKEYWESSNDDMRTNLEWENLSFDNWVKVAFGKQLRRNEFSLRRNHGSSIPINRGLIQAIPTSLPPQPIGEATKASNLPSKNSN</sequence>
<dbReference type="InterPro" id="IPR021109">
    <property type="entry name" value="Peptidase_aspartic_dom_sf"/>
</dbReference>